<reference evidence="2 3" key="1">
    <citation type="journal article" date="2012" name="New Phytol.">
        <title>Insight into trade-off between wood decay and parasitism from the genome of a fungal forest pathogen.</title>
        <authorList>
            <person name="Olson A."/>
            <person name="Aerts A."/>
            <person name="Asiegbu F."/>
            <person name="Belbahri L."/>
            <person name="Bouzid O."/>
            <person name="Broberg A."/>
            <person name="Canback B."/>
            <person name="Coutinho P.M."/>
            <person name="Cullen D."/>
            <person name="Dalman K."/>
            <person name="Deflorio G."/>
            <person name="van Diepen L.T."/>
            <person name="Dunand C."/>
            <person name="Duplessis S."/>
            <person name="Durling M."/>
            <person name="Gonthier P."/>
            <person name="Grimwood J."/>
            <person name="Fossdal C.G."/>
            <person name="Hansson D."/>
            <person name="Henrissat B."/>
            <person name="Hietala A."/>
            <person name="Himmelstrand K."/>
            <person name="Hoffmeister D."/>
            <person name="Hogberg N."/>
            <person name="James T.Y."/>
            <person name="Karlsson M."/>
            <person name="Kohler A."/>
            <person name="Kues U."/>
            <person name="Lee Y.H."/>
            <person name="Lin Y.C."/>
            <person name="Lind M."/>
            <person name="Lindquist E."/>
            <person name="Lombard V."/>
            <person name="Lucas S."/>
            <person name="Lunden K."/>
            <person name="Morin E."/>
            <person name="Murat C."/>
            <person name="Park J."/>
            <person name="Raffaello T."/>
            <person name="Rouze P."/>
            <person name="Salamov A."/>
            <person name="Schmutz J."/>
            <person name="Solheim H."/>
            <person name="Stahlberg J."/>
            <person name="Velez H."/>
            <person name="de Vries R.P."/>
            <person name="Wiebenga A."/>
            <person name="Woodward S."/>
            <person name="Yakovlev I."/>
            <person name="Garbelotto M."/>
            <person name="Martin F."/>
            <person name="Grigoriev I.V."/>
            <person name="Stenlid J."/>
        </authorList>
    </citation>
    <scope>NUCLEOTIDE SEQUENCE [LARGE SCALE GENOMIC DNA]</scope>
    <source>
        <strain evidence="2 3">TC 32-1</strain>
    </source>
</reference>
<dbReference type="GeneID" id="20674273"/>
<accession>W4K2X9</accession>
<name>W4K2X9_HETIT</name>
<feature type="compositionally biased region" description="Basic and acidic residues" evidence="1">
    <location>
        <begin position="38"/>
        <end position="56"/>
    </location>
</feature>
<evidence type="ECO:0000313" key="3">
    <source>
        <dbReference type="Proteomes" id="UP000030671"/>
    </source>
</evidence>
<protein>
    <submittedName>
        <fullName evidence="2">Uncharacterized protein</fullName>
    </submittedName>
</protein>
<organism evidence="2 3">
    <name type="scientific">Heterobasidion irregulare (strain TC 32-1)</name>
    <dbReference type="NCBI Taxonomy" id="747525"/>
    <lineage>
        <taxon>Eukaryota</taxon>
        <taxon>Fungi</taxon>
        <taxon>Dikarya</taxon>
        <taxon>Basidiomycota</taxon>
        <taxon>Agaricomycotina</taxon>
        <taxon>Agaricomycetes</taxon>
        <taxon>Russulales</taxon>
        <taxon>Bondarzewiaceae</taxon>
        <taxon>Heterobasidion</taxon>
        <taxon>Heterobasidion annosum species complex</taxon>
    </lineage>
</organism>
<dbReference type="Proteomes" id="UP000030671">
    <property type="component" value="Unassembled WGS sequence"/>
</dbReference>
<dbReference type="KEGG" id="hir:HETIRDRAFT_428423"/>
<dbReference type="RefSeq" id="XP_009548692.1">
    <property type="nucleotide sequence ID" value="XM_009550397.1"/>
</dbReference>
<dbReference type="HOGENOM" id="CLU_1525343_0_0_1"/>
<dbReference type="EMBL" id="KI925460">
    <property type="protein sequence ID" value="ETW80178.1"/>
    <property type="molecule type" value="Genomic_DNA"/>
</dbReference>
<gene>
    <name evidence="2" type="ORF">HETIRDRAFT_428423</name>
</gene>
<feature type="region of interest" description="Disordered" evidence="1">
    <location>
        <begin position="1"/>
        <end position="110"/>
    </location>
</feature>
<dbReference type="AlphaFoldDB" id="W4K2X9"/>
<evidence type="ECO:0000256" key="1">
    <source>
        <dbReference type="SAM" id="MobiDB-lite"/>
    </source>
</evidence>
<feature type="compositionally biased region" description="Basic and acidic residues" evidence="1">
    <location>
        <begin position="73"/>
        <end position="85"/>
    </location>
</feature>
<sequence>MTARGSTLIDHGSHGEDNNTVAGGGMHAGRAMKPVPMGRDEPRADARLQTDDRELEPATTLSTRIRPRKRNPERRSSCRERDPHGRRLAGAPAEGAGMRQAGADRAQLHPDDASRRLLRAIRRRHFRCSRWCIYAPKENERRDEGGLNRHSGLILNAWGRQNHRASAGPNASALAR</sequence>
<proteinExistence type="predicted"/>
<evidence type="ECO:0000313" key="2">
    <source>
        <dbReference type="EMBL" id="ETW80178.1"/>
    </source>
</evidence>
<keyword evidence="3" id="KW-1185">Reference proteome</keyword>
<dbReference type="InParanoid" id="W4K2X9"/>